<dbReference type="NCBIfam" id="TIGR00492">
    <property type="entry name" value="alr"/>
    <property type="match status" value="1"/>
</dbReference>
<dbReference type="PRINTS" id="PR00992">
    <property type="entry name" value="ALARACEMASE"/>
</dbReference>
<name>A0A0C1RKM9_9BACT</name>
<accession>A0A0C1RKM9</accession>
<dbReference type="InterPro" id="IPR029066">
    <property type="entry name" value="PLP-binding_barrel"/>
</dbReference>
<sequence length="389" mass="43366">MSYKNYYPFFSAAPLPRSWVEIDGQALRFNIRVARNRIPKKTKIIAVVKSNAYGHGLVPISRELVQSGIEVLGINNVDEVIELRNAGIQNPLLILCPILPPEAPLVIANNAWVVVSSFNEAKWLNKAAEHLGKKAIIHLKIDTGMGRLGFIPSNFVKEMEKIKKLSSVCIGAVCTHFSQADADIEATEKQWLELLKLKEYFKGLPIHVANSAALWRKSVYACDYVRIGLALYGLAPMSFLRRLLKPIMSWKCKVVLIKELPKNHPISYGATYRLKKPSKIAVLSIGYGDGYLRSLSNKAFVLIKGKRCPVRGAVTMNQIMVDISELSSCKIGEEAVLIGTQGKESINADELAKLAGTISYEILTNIHSNIPRQYRHFLSCSNASVHYYE</sequence>
<dbReference type="GO" id="GO:0030632">
    <property type="term" value="P:D-alanine biosynthetic process"/>
    <property type="evidence" value="ECO:0007669"/>
    <property type="project" value="UniProtKB-UniRule"/>
</dbReference>
<gene>
    <name evidence="9" type="ORF">A946_06980</name>
    <name evidence="10" type="ORF">kam1_71</name>
</gene>
<dbReference type="SUPFAM" id="SSF50621">
    <property type="entry name" value="Alanine racemase C-terminal domain-like"/>
    <property type="match status" value="1"/>
</dbReference>
<evidence type="ECO:0000313" key="10">
    <source>
        <dbReference type="EMBL" id="QDQ41330.1"/>
    </source>
</evidence>
<feature type="active site" description="Proton acceptor; specific for L-alanine" evidence="5">
    <location>
        <position position="268"/>
    </location>
</feature>
<dbReference type="Proteomes" id="UP000315925">
    <property type="component" value="Chromosome"/>
</dbReference>
<evidence type="ECO:0000256" key="1">
    <source>
        <dbReference type="ARBA" id="ARBA00000316"/>
    </source>
</evidence>
<dbReference type="PANTHER" id="PTHR30511">
    <property type="entry name" value="ALANINE RACEMASE"/>
    <property type="match status" value="1"/>
</dbReference>
<keyword evidence="4 5" id="KW-0413">Isomerase</keyword>
<dbReference type="PANTHER" id="PTHR30511:SF0">
    <property type="entry name" value="ALANINE RACEMASE, CATABOLIC-RELATED"/>
    <property type="match status" value="1"/>
</dbReference>
<dbReference type="SUPFAM" id="SSF51419">
    <property type="entry name" value="PLP-binding barrel"/>
    <property type="match status" value="1"/>
</dbReference>
<keyword evidence="11" id="KW-1185">Reference proteome</keyword>
<evidence type="ECO:0000256" key="7">
    <source>
        <dbReference type="PIRSR" id="PIRSR600821-52"/>
    </source>
</evidence>
<evidence type="ECO:0000313" key="11">
    <source>
        <dbReference type="Proteomes" id="UP000031594"/>
    </source>
</evidence>
<dbReference type="GO" id="GO:0005829">
    <property type="term" value="C:cytosol"/>
    <property type="evidence" value="ECO:0007669"/>
    <property type="project" value="TreeGrafter"/>
</dbReference>
<comment type="similarity">
    <text evidence="5">Belongs to the alanine racemase family.</text>
</comment>
<evidence type="ECO:0000313" key="9">
    <source>
        <dbReference type="EMBL" id="KIE58602.1"/>
    </source>
</evidence>
<dbReference type="STRING" id="1202785.A946_06980"/>
<reference evidence="12" key="3">
    <citation type="submission" date="2019-03" db="EMBL/GenBank/DDBJ databases">
        <title>Complete genome of Methylacidiphilum kamchatkense Kam1.</title>
        <authorList>
            <person name="Kruse T."/>
            <person name="Murarilal Ratnadevi C."/>
            <person name="Erikstad H.-A."/>
            <person name="Birkeland N.-K."/>
        </authorList>
    </citation>
    <scope>NUCLEOTIDE SEQUENCE [LARGE SCALE GENOMIC DNA]</scope>
    <source>
        <strain evidence="12">kam1</strain>
    </source>
</reference>
<evidence type="ECO:0000259" key="8">
    <source>
        <dbReference type="SMART" id="SM01005"/>
    </source>
</evidence>
<dbReference type="GO" id="GO:0008784">
    <property type="term" value="F:alanine racemase activity"/>
    <property type="evidence" value="ECO:0007669"/>
    <property type="project" value="UniProtKB-UniRule"/>
</dbReference>
<dbReference type="EMBL" id="JQNX01000004">
    <property type="protein sequence ID" value="KIE58602.1"/>
    <property type="molecule type" value="Genomic_DNA"/>
</dbReference>
<feature type="binding site" evidence="5 7">
    <location>
        <position position="147"/>
    </location>
    <ligand>
        <name>substrate</name>
    </ligand>
</feature>
<dbReference type="InterPro" id="IPR020622">
    <property type="entry name" value="Ala_racemase_pyridoxalP-BS"/>
</dbReference>
<organism evidence="10 12">
    <name type="scientific">Methylacidiphilum kamchatkense Kam1</name>
    <dbReference type="NCBI Taxonomy" id="1202785"/>
    <lineage>
        <taxon>Bacteria</taxon>
        <taxon>Pseudomonadati</taxon>
        <taxon>Verrucomicrobiota</taxon>
        <taxon>Methylacidiphilae</taxon>
        <taxon>Methylacidiphilales</taxon>
        <taxon>Methylacidiphilaceae</taxon>
        <taxon>Methylacidiphilum (ex Ratnadevi et al. 2023)</taxon>
    </lineage>
</organism>
<feature type="binding site" evidence="5 7">
    <location>
        <position position="316"/>
    </location>
    <ligand>
        <name>substrate</name>
    </ligand>
</feature>
<dbReference type="Pfam" id="PF00842">
    <property type="entry name" value="Ala_racemase_C"/>
    <property type="match status" value="1"/>
</dbReference>
<dbReference type="FunFam" id="3.20.20.10:FF:000002">
    <property type="entry name" value="Alanine racemase"/>
    <property type="match status" value="1"/>
</dbReference>
<dbReference type="GO" id="GO:0030170">
    <property type="term" value="F:pyridoxal phosphate binding"/>
    <property type="evidence" value="ECO:0007669"/>
    <property type="project" value="UniProtKB-UniRule"/>
</dbReference>
<keyword evidence="3 5" id="KW-0663">Pyridoxal phosphate</keyword>
<evidence type="ECO:0000313" key="12">
    <source>
        <dbReference type="Proteomes" id="UP000315925"/>
    </source>
</evidence>
<feature type="domain" description="Alanine racemase C-terminal" evidence="8">
    <location>
        <begin position="247"/>
        <end position="375"/>
    </location>
</feature>
<evidence type="ECO:0000256" key="2">
    <source>
        <dbReference type="ARBA" id="ARBA00001933"/>
    </source>
</evidence>
<dbReference type="InterPro" id="IPR011079">
    <property type="entry name" value="Ala_racemase_C"/>
</dbReference>
<protein>
    <recommendedName>
        <fullName evidence="5">Alanine racemase</fullName>
        <ecNumber evidence="5">5.1.1.1</ecNumber>
    </recommendedName>
</protein>
<dbReference type="EC" id="5.1.1.1" evidence="5"/>
<comment type="pathway">
    <text evidence="5">Amino-acid biosynthesis; D-alanine biosynthesis; D-alanine from L-alanine: step 1/1.</text>
</comment>
<proteinExistence type="inferred from homology"/>
<evidence type="ECO:0000256" key="6">
    <source>
        <dbReference type="PIRSR" id="PIRSR600821-50"/>
    </source>
</evidence>
<dbReference type="Pfam" id="PF01168">
    <property type="entry name" value="Ala_racemase_N"/>
    <property type="match status" value="1"/>
</dbReference>
<reference evidence="9 11" key="1">
    <citation type="submission" date="2014-08" db="EMBL/GenBank/DDBJ databases">
        <title>Methylacidiphilum kamchatkense strain Kam1 draft genome sequence.</title>
        <authorList>
            <person name="Birkeland N.-K."/>
            <person name="Erikstad H.A."/>
        </authorList>
    </citation>
    <scope>NUCLEOTIDE SEQUENCE [LARGE SCALE GENOMIC DNA]</scope>
    <source>
        <strain evidence="9 11">Kam1</strain>
    </source>
</reference>
<dbReference type="PROSITE" id="PS00395">
    <property type="entry name" value="ALANINE_RACEMASE"/>
    <property type="match status" value="1"/>
</dbReference>
<dbReference type="OrthoDB" id="9813814at2"/>
<dbReference type="EMBL" id="CP037899">
    <property type="protein sequence ID" value="QDQ41330.1"/>
    <property type="molecule type" value="Genomic_DNA"/>
</dbReference>
<dbReference type="Gene3D" id="3.20.20.10">
    <property type="entry name" value="Alanine racemase"/>
    <property type="match status" value="1"/>
</dbReference>
<evidence type="ECO:0000256" key="4">
    <source>
        <dbReference type="ARBA" id="ARBA00023235"/>
    </source>
</evidence>
<dbReference type="InterPro" id="IPR000821">
    <property type="entry name" value="Ala_racemase"/>
</dbReference>
<reference evidence="10" key="2">
    <citation type="journal article" date="2019" name="BMC Genomics">
        <title>Complete genome sequence analysis of the thermoacidophilic verrucomicrobial methanotroph 'Candidatus Methylacidiphilum kamchatkense' strain Kam1 and comparison with its closest relatives.</title>
        <authorList>
            <person name="Kruse T."/>
            <person name="Ratnadevi C.M."/>
            <person name="Erikstad H.A."/>
            <person name="Birkeland N.K."/>
        </authorList>
    </citation>
    <scope>NUCLEOTIDE SEQUENCE</scope>
    <source>
        <strain evidence="10">Kam1</strain>
    </source>
</reference>
<dbReference type="CDD" id="cd00430">
    <property type="entry name" value="PLPDE_III_AR"/>
    <property type="match status" value="1"/>
</dbReference>
<dbReference type="SMART" id="SM01005">
    <property type="entry name" value="Ala_racemase_C"/>
    <property type="match status" value="1"/>
</dbReference>
<dbReference type="AlphaFoldDB" id="A0A0C1RKM9"/>
<dbReference type="Gene3D" id="2.40.37.10">
    <property type="entry name" value="Lyase, Ornithine Decarboxylase, Chain A, domain 1"/>
    <property type="match status" value="1"/>
</dbReference>
<comment type="catalytic activity">
    <reaction evidence="1 5">
        <text>L-alanine = D-alanine</text>
        <dbReference type="Rhea" id="RHEA:20249"/>
        <dbReference type="ChEBI" id="CHEBI:57416"/>
        <dbReference type="ChEBI" id="CHEBI:57972"/>
        <dbReference type="EC" id="5.1.1.1"/>
    </reaction>
</comment>
<dbReference type="UniPathway" id="UPA00042">
    <property type="reaction ID" value="UER00497"/>
</dbReference>
<dbReference type="KEGG" id="mkc:kam1_71"/>
<comment type="cofactor">
    <cofactor evidence="2 5 6">
        <name>pyridoxal 5'-phosphate</name>
        <dbReference type="ChEBI" id="CHEBI:597326"/>
    </cofactor>
</comment>
<dbReference type="InterPro" id="IPR001608">
    <property type="entry name" value="Ala_racemase_N"/>
</dbReference>
<dbReference type="Proteomes" id="UP000031594">
    <property type="component" value="Unassembled WGS sequence"/>
</dbReference>
<feature type="active site" description="Proton acceptor; specific for D-alanine" evidence="5">
    <location>
        <position position="49"/>
    </location>
</feature>
<dbReference type="RefSeq" id="WP_039721553.1">
    <property type="nucleotide sequence ID" value="NZ_CP037899.1"/>
</dbReference>
<evidence type="ECO:0000256" key="3">
    <source>
        <dbReference type="ARBA" id="ARBA00022898"/>
    </source>
</evidence>
<dbReference type="HAMAP" id="MF_01201">
    <property type="entry name" value="Ala_racemase"/>
    <property type="match status" value="1"/>
</dbReference>
<comment type="function">
    <text evidence="5">Catalyzes the interconversion of L-alanine and D-alanine. May also act on other amino acids.</text>
</comment>
<evidence type="ECO:0000256" key="5">
    <source>
        <dbReference type="HAMAP-Rule" id="MF_01201"/>
    </source>
</evidence>
<dbReference type="InterPro" id="IPR009006">
    <property type="entry name" value="Ala_racemase/Decarboxylase_C"/>
</dbReference>
<feature type="modified residue" description="N6-(pyridoxal phosphate)lysine" evidence="5 6">
    <location>
        <position position="49"/>
    </location>
</feature>